<evidence type="ECO:0000256" key="3">
    <source>
        <dbReference type="ARBA" id="ARBA00022676"/>
    </source>
</evidence>
<feature type="transmembrane region" description="Helical" evidence="8">
    <location>
        <begin position="114"/>
        <end position="131"/>
    </location>
</feature>
<keyword evidence="4" id="KW-0808">Transferase</keyword>
<dbReference type="Proteomes" id="UP000034325">
    <property type="component" value="Unassembled WGS sequence"/>
</dbReference>
<evidence type="ECO:0000256" key="4">
    <source>
        <dbReference type="ARBA" id="ARBA00022679"/>
    </source>
</evidence>
<dbReference type="InterPro" id="IPR038731">
    <property type="entry name" value="RgtA/B/C-like"/>
</dbReference>
<dbReference type="PANTHER" id="PTHR33908">
    <property type="entry name" value="MANNOSYLTRANSFERASE YKCB-RELATED"/>
    <property type="match status" value="1"/>
</dbReference>
<dbReference type="InterPro" id="IPR050297">
    <property type="entry name" value="LipidA_mod_glycosyltrf_83"/>
</dbReference>
<dbReference type="GO" id="GO:0009103">
    <property type="term" value="P:lipopolysaccharide biosynthetic process"/>
    <property type="evidence" value="ECO:0007669"/>
    <property type="project" value="UniProtKB-ARBA"/>
</dbReference>
<feature type="transmembrane region" description="Helical" evidence="8">
    <location>
        <begin position="295"/>
        <end position="312"/>
    </location>
</feature>
<dbReference type="Pfam" id="PF13231">
    <property type="entry name" value="PMT_2"/>
    <property type="match status" value="1"/>
</dbReference>
<keyword evidence="5 8" id="KW-0812">Transmembrane</keyword>
<evidence type="ECO:0000256" key="8">
    <source>
        <dbReference type="SAM" id="Phobius"/>
    </source>
</evidence>
<name>A0A0G0PDJ2_9BACT</name>
<reference evidence="10 11" key="1">
    <citation type="journal article" date="2015" name="Nature">
        <title>rRNA introns, odd ribosomes, and small enigmatic genomes across a large radiation of phyla.</title>
        <authorList>
            <person name="Brown C.T."/>
            <person name="Hug L.A."/>
            <person name="Thomas B.C."/>
            <person name="Sharon I."/>
            <person name="Castelle C.J."/>
            <person name="Singh A."/>
            <person name="Wilkins M.J."/>
            <person name="Williams K.H."/>
            <person name="Banfield J.F."/>
        </authorList>
    </citation>
    <scope>NUCLEOTIDE SEQUENCE [LARGE SCALE GENOMIC DNA]</scope>
</reference>
<keyword evidence="2" id="KW-1003">Cell membrane</keyword>
<protein>
    <recommendedName>
        <fullName evidence="9">Glycosyltransferase RgtA/B/C/D-like domain-containing protein</fullName>
    </recommendedName>
</protein>
<accession>A0A0G0PDJ2</accession>
<evidence type="ECO:0000256" key="1">
    <source>
        <dbReference type="ARBA" id="ARBA00004651"/>
    </source>
</evidence>
<evidence type="ECO:0000256" key="2">
    <source>
        <dbReference type="ARBA" id="ARBA00022475"/>
    </source>
</evidence>
<dbReference type="PANTHER" id="PTHR33908:SF11">
    <property type="entry name" value="MEMBRANE PROTEIN"/>
    <property type="match status" value="1"/>
</dbReference>
<gene>
    <name evidence="10" type="ORF">UT23_C0037G0001</name>
</gene>
<comment type="caution">
    <text evidence="10">The sequence shown here is derived from an EMBL/GenBank/DDBJ whole genome shotgun (WGS) entry which is preliminary data.</text>
</comment>
<evidence type="ECO:0000256" key="5">
    <source>
        <dbReference type="ARBA" id="ARBA00022692"/>
    </source>
</evidence>
<dbReference type="GO" id="GO:0005886">
    <property type="term" value="C:plasma membrane"/>
    <property type="evidence" value="ECO:0007669"/>
    <property type="project" value="UniProtKB-SubCell"/>
</dbReference>
<feature type="transmembrane region" description="Helical" evidence="8">
    <location>
        <begin position="208"/>
        <end position="229"/>
    </location>
</feature>
<evidence type="ECO:0000256" key="7">
    <source>
        <dbReference type="ARBA" id="ARBA00023136"/>
    </source>
</evidence>
<keyword evidence="7 8" id="KW-0472">Membrane</keyword>
<feature type="transmembrane region" description="Helical" evidence="8">
    <location>
        <begin position="88"/>
        <end position="109"/>
    </location>
</feature>
<feature type="transmembrane region" description="Helical" evidence="8">
    <location>
        <begin position="270"/>
        <end position="289"/>
    </location>
</feature>
<keyword evidence="3" id="KW-0328">Glycosyltransferase</keyword>
<dbReference type="AlphaFoldDB" id="A0A0G0PDJ2"/>
<feature type="transmembrane region" description="Helical" evidence="8">
    <location>
        <begin position="163"/>
        <end position="188"/>
    </location>
</feature>
<comment type="subcellular location">
    <subcellularLocation>
        <location evidence="1">Cell membrane</location>
        <topology evidence="1">Multi-pass membrane protein</topology>
    </subcellularLocation>
</comment>
<dbReference type="GO" id="GO:0016763">
    <property type="term" value="F:pentosyltransferase activity"/>
    <property type="evidence" value="ECO:0007669"/>
    <property type="project" value="TreeGrafter"/>
</dbReference>
<organism evidence="10 11">
    <name type="scientific">Candidatus Woesebacteria bacterium GW2011_GWA1_39_12</name>
    <dbReference type="NCBI Taxonomy" id="1618549"/>
    <lineage>
        <taxon>Bacteria</taxon>
        <taxon>Candidatus Woeseibacteriota</taxon>
    </lineage>
</organism>
<dbReference type="EMBL" id="LBWA01000037">
    <property type="protein sequence ID" value="KKQ96224.1"/>
    <property type="molecule type" value="Genomic_DNA"/>
</dbReference>
<evidence type="ECO:0000259" key="9">
    <source>
        <dbReference type="Pfam" id="PF13231"/>
    </source>
</evidence>
<feature type="domain" description="Glycosyltransferase RgtA/B/C/D-like" evidence="9">
    <location>
        <begin position="66"/>
        <end position="218"/>
    </location>
</feature>
<feature type="transmembrane region" description="Helical" evidence="8">
    <location>
        <begin position="349"/>
        <end position="367"/>
    </location>
</feature>
<proteinExistence type="predicted"/>
<feature type="transmembrane region" description="Helical" evidence="8">
    <location>
        <begin position="12"/>
        <end position="28"/>
    </location>
</feature>
<keyword evidence="6 8" id="KW-1133">Transmembrane helix</keyword>
<evidence type="ECO:0000313" key="10">
    <source>
        <dbReference type="EMBL" id="KKQ96224.1"/>
    </source>
</evidence>
<sequence>MKKLFNDWKRILFLGLVILAIALFLRLIKLTYLPVFVDEAIYIRWSQIMINESTLRFLPLSDGKQPLFMWTDMAFLKLFADPLFAGRFLSTVTGLGTLVGICVSSYYLFKSPKVSLLAGLLYALSPFAVFFDRLALVDSMLSMFGVWTFFFGMVMAKTKRLDVAMVVGFSLGGAVLTKSPGIFFALLLPTTWLISDMPKVRNKKVIHFTKLFLLLLISYAIAFGMYNVLRLGPNFHLLGQRNYDYVYPYTRIFTSPLDPLKGHLGGIRTYALELLPVSAFVLFVLGIVLGLRRTYMRRTLLLLAWAVLPILVMAEFSKVVTARYVLFVLPYVFILASGVPLTAKKNLKNIAIAVIGVFVIQSLYINYQLLTKVEAATLPQGERSGYVEEWTAGWGIKEVAEFIKQENQKDPKTKIVVGTEGYFGTLPNGLEMYLEGVDNVVIIGVGLGISDIPKSLRESKDAGNKTYLLVNTSRFTGNADKLGLKEVASYPHPARTPGTLEYRSKGPQEIMHLFELTW</sequence>
<evidence type="ECO:0000256" key="6">
    <source>
        <dbReference type="ARBA" id="ARBA00022989"/>
    </source>
</evidence>
<feature type="transmembrane region" description="Helical" evidence="8">
    <location>
        <begin position="324"/>
        <end position="343"/>
    </location>
</feature>
<evidence type="ECO:0000313" key="11">
    <source>
        <dbReference type="Proteomes" id="UP000034325"/>
    </source>
</evidence>